<comment type="similarity">
    <text evidence="1">Belongs to the antirestriction protein family.</text>
</comment>
<proteinExistence type="inferred from homology"/>
<organism evidence="2 3">
    <name type="scientific">Xylella fastidiosa subsp. fastidiosa</name>
    <dbReference type="NCBI Taxonomy" id="644356"/>
    <lineage>
        <taxon>Bacteria</taxon>
        <taxon>Pseudomonadati</taxon>
        <taxon>Pseudomonadota</taxon>
        <taxon>Gammaproteobacteria</taxon>
        <taxon>Lysobacterales</taxon>
        <taxon>Lysobacteraceae</taxon>
        <taxon>Xylella</taxon>
    </lineage>
</organism>
<dbReference type="AlphaFoldDB" id="A0AAJ5R1T7"/>
<reference evidence="2" key="2">
    <citation type="submission" date="2022-10" db="EMBL/GenBank/DDBJ databases">
        <authorList>
            <person name="Landa B."/>
            <person name="Arias-Giraldo L.F."/>
            <person name="Roman-Ecija M."/>
            <person name="Velasco-Amo M.P."/>
            <person name="De La Fuente L."/>
            <person name="Marco-Noales E."/>
            <person name="Moralejo E."/>
        </authorList>
    </citation>
    <scope>NUCLEOTIDE SEQUENCE</scope>
    <source>
        <strain evidence="2">CFBP8073</strain>
    </source>
</reference>
<dbReference type="EMBL" id="CP109886">
    <property type="protein sequence ID" value="WCF29122.1"/>
    <property type="molecule type" value="Genomic_DNA"/>
</dbReference>
<sequence>MNTPKNPITVSEVPEGDLGFMLTQLREDLIIRSESVICIWMRRLCKHYSGALWHYYRLSNGGFYMAPDLDELLEIQVDGNGFNGKMSADAAGIVATLFGLNHLVTEVAERDAVEVLIKRHELLYEFAIGHPEATAIFDAID</sequence>
<accession>A0AAJ5R1T7</accession>
<dbReference type="Pfam" id="PF03230">
    <property type="entry name" value="Antirestrict"/>
    <property type="match status" value="1"/>
</dbReference>
<dbReference type="InterPro" id="IPR042297">
    <property type="entry name" value="Antirestriction_sf"/>
</dbReference>
<evidence type="ECO:0000256" key="1">
    <source>
        <dbReference type="ARBA" id="ARBA00008618"/>
    </source>
</evidence>
<evidence type="ECO:0000313" key="3">
    <source>
        <dbReference type="Proteomes" id="UP001211513"/>
    </source>
</evidence>
<reference evidence="2" key="1">
    <citation type="journal article" date="2022" name="Phytopathology">
        <title>Complete circularized genome resources of seven strains of Xylella fastidiosa subsp. fastidiosa using hybrid assembly reveals unknown plasmids.</title>
        <authorList>
            <person name="Velasco-Amo M.D.P."/>
            <person name="Arias-Giraldo L.F.F."/>
            <person name="Ecija M.R."/>
            <person name="De La Fuente L."/>
            <person name="Marco-Noales E."/>
            <person name="Moralejo E."/>
            <person name="Navas-Cort J.A."/>
            <person name="Landa B.B."/>
        </authorList>
    </citation>
    <scope>NUCLEOTIDE SEQUENCE</scope>
    <source>
        <strain evidence="2">CFBP8073</strain>
    </source>
</reference>
<evidence type="ECO:0000313" key="2">
    <source>
        <dbReference type="EMBL" id="WCF29122.1"/>
    </source>
</evidence>
<protein>
    <submittedName>
        <fullName evidence="2">Antirestriction protein</fullName>
    </submittedName>
</protein>
<dbReference type="InterPro" id="IPR004914">
    <property type="entry name" value="Antirestrict"/>
</dbReference>
<name>A0AAJ5R1T7_XYLFS</name>
<dbReference type="GeneID" id="93906032"/>
<dbReference type="Gene3D" id="3.30.70.3580">
    <property type="entry name" value="Antirestriction protein"/>
    <property type="match status" value="1"/>
</dbReference>
<dbReference type="Proteomes" id="UP001211513">
    <property type="component" value="Chromosome"/>
</dbReference>
<gene>
    <name evidence="2" type="ORF">OK117_04460</name>
</gene>
<dbReference type="RefSeq" id="WP_004091423.1">
    <property type="nucleotide sequence ID" value="NZ_CP109886.1"/>
</dbReference>